<sequence>MKKNKAPLFLSIVIPCYNEEANLKRGVLRQVYDYLKKQKYSWEVIISDDGSIDKSREMAENFTKGHPNFKLLKNQHGGKPYAVWQGIKKAKGEIVLFADMDQSTPINQVERLLPFFNKNYDVVIGSRGWKRKGAPFYRQIAGWIFSNGRKLFLLPNIVDTQCGFKAFKTTIAKELFPKLSVLKDFKQATGWRVTAFDVELLFLAQKKGYKIIEVLTKWRDEDIATGKNKSFIKESRQMLEQIINVRKNDWQGRYE</sequence>
<evidence type="ECO:0000313" key="3">
    <source>
        <dbReference type="Proteomes" id="UP000231282"/>
    </source>
</evidence>
<evidence type="ECO:0000313" key="2">
    <source>
        <dbReference type="EMBL" id="PIS15297.1"/>
    </source>
</evidence>
<evidence type="ECO:0000259" key="1">
    <source>
        <dbReference type="Pfam" id="PF00535"/>
    </source>
</evidence>
<dbReference type="PANTHER" id="PTHR10859">
    <property type="entry name" value="GLYCOSYL TRANSFERASE"/>
    <property type="match status" value="1"/>
</dbReference>
<dbReference type="SUPFAM" id="SSF53448">
    <property type="entry name" value="Nucleotide-diphospho-sugar transferases"/>
    <property type="match status" value="1"/>
</dbReference>
<reference evidence="3" key="1">
    <citation type="submission" date="2017-09" db="EMBL/GenBank/DDBJ databases">
        <title>Depth-based differentiation of microbial function through sediment-hosted aquifers and enrichment of novel symbionts in the deep terrestrial subsurface.</title>
        <authorList>
            <person name="Probst A.J."/>
            <person name="Ladd B."/>
            <person name="Jarett J.K."/>
            <person name="Geller-Mcgrath D.E."/>
            <person name="Sieber C.M.K."/>
            <person name="Emerson J.B."/>
            <person name="Anantharaman K."/>
            <person name="Thomas B.C."/>
            <person name="Malmstrom R."/>
            <person name="Stieglmeier M."/>
            <person name="Klingl A."/>
            <person name="Woyke T."/>
            <person name="Ryan C.M."/>
            <person name="Banfield J.F."/>
        </authorList>
    </citation>
    <scope>NUCLEOTIDE SEQUENCE [LARGE SCALE GENOMIC DNA]</scope>
</reference>
<name>A0A2H0WRN8_9BACT</name>
<dbReference type="GO" id="GO:0006487">
    <property type="term" value="P:protein N-linked glycosylation"/>
    <property type="evidence" value="ECO:0007669"/>
    <property type="project" value="TreeGrafter"/>
</dbReference>
<dbReference type="AlphaFoldDB" id="A0A2H0WRN8"/>
<dbReference type="EMBL" id="PEZH01000012">
    <property type="protein sequence ID" value="PIS15297.1"/>
    <property type="molecule type" value="Genomic_DNA"/>
</dbReference>
<proteinExistence type="predicted"/>
<dbReference type="InterPro" id="IPR001173">
    <property type="entry name" value="Glyco_trans_2-like"/>
</dbReference>
<dbReference type="Pfam" id="PF00535">
    <property type="entry name" value="Glycos_transf_2"/>
    <property type="match status" value="1"/>
</dbReference>
<protein>
    <recommendedName>
        <fullName evidence="1">Glycosyltransferase 2-like domain-containing protein</fullName>
    </recommendedName>
</protein>
<comment type="caution">
    <text evidence="2">The sequence shown here is derived from an EMBL/GenBank/DDBJ whole genome shotgun (WGS) entry which is preliminary data.</text>
</comment>
<feature type="domain" description="Glycosyltransferase 2-like" evidence="1">
    <location>
        <begin position="11"/>
        <end position="176"/>
    </location>
</feature>
<dbReference type="InterPro" id="IPR029044">
    <property type="entry name" value="Nucleotide-diphossugar_trans"/>
</dbReference>
<accession>A0A2H0WRN8</accession>
<gene>
    <name evidence="2" type="ORF">COT63_00750</name>
</gene>
<dbReference type="Gene3D" id="3.90.550.10">
    <property type="entry name" value="Spore Coat Polysaccharide Biosynthesis Protein SpsA, Chain A"/>
    <property type="match status" value="1"/>
</dbReference>
<dbReference type="PANTHER" id="PTHR10859:SF91">
    <property type="entry name" value="DOLICHYL-PHOSPHATE BETA-GLUCOSYLTRANSFERASE"/>
    <property type="match status" value="1"/>
</dbReference>
<dbReference type="Proteomes" id="UP000231282">
    <property type="component" value="Unassembled WGS sequence"/>
</dbReference>
<organism evidence="2 3">
    <name type="scientific">Candidatus Shapirobacteria bacterium CG09_land_8_20_14_0_10_38_17</name>
    <dbReference type="NCBI Taxonomy" id="1974884"/>
    <lineage>
        <taxon>Bacteria</taxon>
        <taxon>Candidatus Shapironibacteriota</taxon>
    </lineage>
</organism>